<organism evidence="1">
    <name type="scientific">Wolbachia endosymbiont of Polyergus mexicanus</name>
    <dbReference type="NCBI Taxonomy" id="3171167"/>
    <lineage>
        <taxon>Bacteria</taxon>
        <taxon>Pseudomonadati</taxon>
        <taxon>Pseudomonadota</taxon>
        <taxon>Alphaproteobacteria</taxon>
        <taxon>Rickettsiales</taxon>
        <taxon>Anaplasmataceae</taxon>
        <taxon>Wolbachieae</taxon>
        <taxon>Wolbachia</taxon>
    </lineage>
</organism>
<dbReference type="AlphaFoldDB" id="A0AAU7YHY3"/>
<reference evidence="1" key="1">
    <citation type="submission" date="2024-06" db="EMBL/GenBank/DDBJ databases">
        <title>Genome assembly of the Polyergus mexicanus.</title>
        <authorList>
            <person name="Cash E."/>
            <person name="Tustsui N.D."/>
            <person name="Ward P."/>
            <person name="Nguyen O."/>
            <person name="Sahasrabudhe R."/>
            <person name="Fairbairn C.W."/>
            <person name="Seligmann W.E."/>
            <person name="Sacco S."/>
            <person name="Beraut E."/>
            <person name="Miller C."/>
            <person name="Toffelmier E."/>
            <person name="Shaffer H.B."/>
        </authorList>
    </citation>
    <scope>NUCLEOTIDE SEQUENCE</scope>
    <source>
        <strain evidence="1">NDT 795.1</strain>
    </source>
</reference>
<gene>
    <name evidence="1" type="ORF">ABS808_04855</name>
</gene>
<evidence type="ECO:0000313" key="1">
    <source>
        <dbReference type="EMBL" id="XCA33091.1"/>
    </source>
</evidence>
<protein>
    <submittedName>
        <fullName evidence="1">Uncharacterized protein</fullName>
    </submittedName>
</protein>
<dbReference type="EMBL" id="CP158586">
    <property type="protein sequence ID" value="XCA33091.1"/>
    <property type="molecule type" value="Genomic_DNA"/>
</dbReference>
<proteinExistence type="predicted"/>
<sequence>MSVYKHNNFSYIGNKFTGSQCLGTGMTPFAVQFTFKNECSYSYVSATCMTPCWWDNVCIVVRHALE</sequence>
<accession>A0AAU7YHY3</accession>
<name>A0AAU7YHY3_9RICK</name>